<accession>A0A1I4I4J7</accession>
<sequence length="62" mass="6945">MDTLKYVKPKLFSVLKDYSREQFAKDFIAGIIVAIIALPIALGVKPEQGLYTAVVAVFLFHF</sequence>
<gene>
    <name evidence="2" type="ORF">SAMN05216438_11256</name>
</gene>
<keyword evidence="1" id="KW-0812">Transmembrane</keyword>
<keyword evidence="1" id="KW-0472">Membrane</keyword>
<dbReference type="EMBL" id="FOTJ01000012">
    <property type="protein sequence ID" value="SFL48761.1"/>
    <property type="molecule type" value="Genomic_DNA"/>
</dbReference>
<dbReference type="Proteomes" id="UP000181969">
    <property type="component" value="Unassembled WGS sequence"/>
</dbReference>
<evidence type="ECO:0000313" key="3">
    <source>
        <dbReference type="Proteomes" id="UP000181969"/>
    </source>
</evidence>
<reference evidence="2 3" key="1">
    <citation type="submission" date="2016-10" db="EMBL/GenBank/DDBJ databases">
        <authorList>
            <person name="de Groot N.N."/>
        </authorList>
    </citation>
    <scope>NUCLEOTIDE SEQUENCE [LARGE SCALE GENOMIC DNA]</scope>
    <source>
        <strain evidence="2 3">M79</strain>
    </source>
</reference>
<evidence type="ECO:0000313" key="2">
    <source>
        <dbReference type="EMBL" id="SFL48761.1"/>
    </source>
</evidence>
<keyword evidence="1" id="KW-1133">Transmembrane helix</keyword>
<protein>
    <submittedName>
        <fullName evidence="2">Sulfate permease, SulP family</fullName>
    </submittedName>
</protein>
<dbReference type="AlphaFoldDB" id="A0A1I4I4J7"/>
<name>A0A1I4I4J7_9LACT</name>
<organism evidence="2 3">
    <name type="scientific">Lactococcus garvieae</name>
    <dbReference type="NCBI Taxonomy" id="1363"/>
    <lineage>
        <taxon>Bacteria</taxon>
        <taxon>Bacillati</taxon>
        <taxon>Bacillota</taxon>
        <taxon>Bacilli</taxon>
        <taxon>Lactobacillales</taxon>
        <taxon>Streptococcaceae</taxon>
        <taxon>Lactococcus</taxon>
    </lineage>
</organism>
<proteinExistence type="predicted"/>
<feature type="transmembrane region" description="Helical" evidence="1">
    <location>
        <begin position="27"/>
        <end position="44"/>
    </location>
</feature>
<evidence type="ECO:0000256" key="1">
    <source>
        <dbReference type="SAM" id="Phobius"/>
    </source>
</evidence>